<evidence type="ECO:0000256" key="4">
    <source>
        <dbReference type="ARBA" id="ARBA00023136"/>
    </source>
</evidence>
<keyword evidence="7" id="KW-1185">Reference proteome</keyword>
<accession>A0ABW3CZL6</accession>
<feature type="transmembrane region" description="Helical" evidence="5">
    <location>
        <begin position="75"/>
        <end position="92"/>
    </location>
</feature>
<evidence type="ECO:0000256" key="3">
    <source>
        <dbReference type="ARBA" id="ARBA00022989"/>
    </source>
</evidence>
<comment type="subcellular location">
    <subcellularLocation>
        <location evidence="1">Membrane</location>
        <topology evidence="1">Multi-pass membrane protein</topology>
    </subcellularLocation>
</comment>
<sequence>MNSNFTKLMRFLLALILIVFGVNKFLKFIPLPELPDQASGFMSSLDATGYMLPIVGVLEIFIGVLLILKKWVGFALMLLAPISVNIVLFHVFLDLPGIGGALVVAILNGILIYKYWTVYRPLFH</sequence>
<feature type="transmembrane region" description="Helical" evidence="5">
    <location>
        <begin position="50"/>
        <end position="68"/>
    </location>
</feature>
<reference evidence="7" key="1">
    <citation type="journal article" date="2019" name="Int. J. Syst. Evol. Microbiol.">
        <title>The Global Catalogue of Microorganisms (GCM) 10K type strain sequencing project: providing services to taxonomists for standard genome sequencing and annotation.</title>
        <authorList>
            <consortium name="The Broad Institute Genomics Platform"/>
            <consortium name="The Broad Institute Genome Sequencing Center for Infectious Disease"/>
            <person name="Wu L."/>
            <person name="Ma J."/>
        </authorList>
    </citation>
    <scope>NUCLEOTIDE SEQUENCE [LARGE SCALE GENOMIC DNA]</scope>
    <source>
        <strain evidence="7">CCUG 62952</strain>
    </source>
</reference>
<keyword evidence="3 5" id="KW-1133">Transmembrane helix</keyword>
<gene>
    <name evidence="6" type="ORF">ACFQ1M_13515</name>
</gene>
<dbReference type="InterPro" id="IPR032808">
    <property type="entry name" value="DoxX"/>
</dbReference>
<organism evidence="6 7">
    <name type="scientific">Sungkyunkwania multivorans</name>
    <dbReference type="NCBI Taxonomy" id="1173618"/>
    <lineage>
        <taxon>Bacteria</taxon>
        <taxon>Pseudomonadati</taxon>
        <taxon>Bacteroidota</taxon>
        <taxon>Flavobacteriia</taxon>
        <taxon>Flavobacteriales</taxon>
        <taxon>Flavobacteriaceae</taxon>
        <taxon>Sungkyunkwania</taxon>
    </lineage>
</organism>
<proteinExistence type="predicted"/>
<keyword evidence="4 5" id="KW-0472">Membrane</keyword>
<evidence type="ECO:0000256" key="5">
    <source>
        <dbReference type="SAM" id="Phobius"/>
    </source>
</evidence>
<dbReference type="RefSeq" id="WP_386409073.1">
    <property type="nucleotide sequence ID" value="NZ_JBHTJH010000017.1"/>
</dbReference>
<feature type="transmembrane region" description="Helical" evidence="5">
    <location>
        <begin position="98"/>
        <end position="116"/>
    </location>
</feature>
<evidence type="ECO:0000256" key="2">
    <source>
        <dbReference type="ARBA" id="ARBA00022692"/>
    </source>
</evidence>
<evidence type="ECO:0000313" key="7">
    <source>
        <dbReference type="Proteomes" id="UP001596978"/>
    </source>
</evidence>
<evidence type="ECO:0000313" key="6">
    <source>
        <dbReference type="EMBL" id="MFD0863226.1"/>
    </source>
</evidence>
<name>A0ABW3CZL6_9FLAO</name>
<keyword evidence="2 5" id="KW-0812">Transmembrane</keyword>
<protein>
    <submittedName>
        <fullName evidence="6">DoxX family membrane protein</fullName>
    </submittedName>
</protein>
<comment type="caution">
    <text evidence="6">The sequence shown here is derived from an EMBL/GenBank/DDBJ whole genome shotgun (WGS) entry which is preliminary data.</text>
</comment>
<dbReference type="Pfam" id="PF07681">
    <property type="entry name" value="DoxX"/>
    <property type="match status" value="1"/>
</dbReference>
<evidence type="ECO:0000256" key="1">
    <source>
        <dbReference type="ARBA" id="ARBA00004141"/>
    </source>
</evidence>
<dbReference type="EMBL" id="JBHTJH010000017">
    <property type="protein sequence ID" value="MFD0863226.1"/>
    <property type="molecule type" value="Genomic_DNA"/>
</dbReference>
<dbReference type="Proteomes" id="UP001596978">
    <property type="component" value="Unassembled WGS sequence"/>
</dbReference>